<evidence type="ECO:0000259" key="2">
    <source>
        <dbReference type="SMART" id="SM00530"/>
    </source>
</evidence>
<gene>
    <name evidence="3" type="ORF">FHS38_004799</name>
</gene>
<dbReference type="SMART" id="SM00530">
    <property type="entry name" value="HTH_XRE"/>
    <property type="match status" value="2"/>
</dbReference>
<accession>A0A7W7LEI1</accession>
<keyword evidence="1" id="KW-0175">Coiled coil</keyword>
<dbReference type="Proteomes" id="UP000556436">
    <property type="component" value="Unassembled WGS sequence"/>
</dbReference>
<name>A0A7W7LEI1_STRNE</name>
<proteinExistence type="predicted"/>
<evidence type="ECO:0000313" key="3">
    <source>
        <dbReference type="EMBL" id="MBB4888728.1"/>
    </source>
</evidence>
<dbReference type="RefSeq" id="WP_184736526.1">
    <property type="nucleotide sequence ID" value="NZ_BMRW01000003.1"/>
</dbReference>
<feature type="domain" description="HTH cro/C1-type" evidence="2">
    <location>
        <begin position="20"/>
        <end position="76"/>
    </location>
</feature>
<protein>
    <submittedName>
        <fullName evidence="3">Transcriptional regulator with XRE-family HTH domain</fullName>
    </submittedName>
</protein>
<reference evidence="3 4" key="1">
    <citation type="submission" date="2020-08" db="EMBL/GenBank/DDBJ databases">
        <title>Genomic Encyclopedia of Type Strains, Phase III (KMG-III): the genomes of soil and plant-associated and newly described type strains.</title>
        <authorList>
            <person name="Whitman W."/>
        </authorList>
    </citation>
    <scope>NUCLEOTIDE SEQUENCE [LARGE SCALE GENOMIC DNA]</scope>
    <source>
        <strain evidence="3 4">CECT 3265</strain>
    </source>
</reference>
<evidence type="ECO:0000313" key="4">
    <source>
        <dbReference type="Proteomes" id="UP000556436"/>
    </source>
</evidence>
<dbReference type="InterPro" id="IPR001387">
    <property type="entry name" value="Cro/C1-type_HTH"/>
</dbReference>
<keyword evidence="4" id="KW-1185">Reference proteome</keyword>
<dbReference type="AlphaFoldDB" id="A0A7W7LEI1"/>
<feature type="domain" description="HTH cro/C1-type" evidence="2">
    <location>
        <begin position="268"/>
        <end position="329"/>
    </location>
</feature>
<feature type="coiled-coil region" evidence="1">
    <location>
        <begin position="361"/>
        <end position="388"/>
    </location>
</feature>
<comment type="caution">
    <text evidence="3">The sequence shown here is derived from an EMBL/GenBank/DDBJ whole genome shotgun (WGS) entry which is preliminary data.</text>
</comment>
<organism evidence="3 4">
    <name type="scientific">Streptomyces netropsis</name>
    <name type="common">Streptoverticillium netropsis</name>
    <dbReference type="NCBI Taxonomy" id="55404"/>
    <lineage>
        <taxon>Bacteria</taxon>
        <taxon>Bacillati</taxon>
        <taxon>Actinomycetota</taxon>
        <taxon>Actinomycetes</taxon>
        <taxon>Kitasatosporales</taxon>
        <taxon>Streptomycetaceae</taxon>
        <taxon>Streptomyces</taxon>
    </lineage>
</organism>
<dbReference type="EMBL" id="JACHJG010000010">
    <property type="protein sequence ID" value="MBB4888728.1"/>
    <property type="molecule type" value="Genomic_DNA"/>
</dbReference>
<evidence type="ECO:0000256" key="1">
    <source>
        <dbReference type="SAM" id="Coils"/>
    </source>
</evidence>
<sequence>MARPEKPIDPTAPYATFALQLRKLRKAAGSPTYTTLARRTSYSVPALSQAAAGWKLPSLKLTLAYATACGAGHEHWTEQWLIAQHQAGPGPLGGPAAAEMRPWSTQPPVPATAGAPREFIACLRELKLWAGNPSLSRLEDIARNWGSRAARLPRSTIGDALSPKRTSLPNSFVVRSLVLACLTFAQRQGRIRAEETGPVADEWQEHWLRLYANRHRQRAPRPAPKAATAAWLVLAEKTVEAVDLPLRQDRELRPIDRVPHDQRMLATGLRALFEMLGTSLRSFAARHHMDPSALSRYLSGSRIPPREFLQLLVREVSIHRGLEVAPEAVQHLYELHLATLRSRTTPPTAANRQPSADATHEESLLQRVQRLSQALDDAQSRLRRSIELEAALKAALYSREQALAEREARLRELQGPRQPQPV</sequence>